<dbReference type="RefSeq" id="WP_409552755.1">
    <property type="nucleotide sequence ID" value="NZ_JBKBDE010000014.1"/>
</dbReference>
<gene>
    <name evidence="1" type="ORF">ACK4CP_29990</name>
</gene>
<name>A0ABW9M4T0_9MYCO</name>
<dbReference type="EMBL" id="JBKBDE010000014">
    <property type="protein sequence ID" value="MFN6554655.1"/>
    <property type="molecule type" value="Genomic_DNA"/>
</dbReference>
<accession>A0ABW9M4T0</accession>
<protein>
    <submittedName>
        <fullName evidence="1">Uncharacterized protein</fullName>
    </submittedName>
</protein>
<dbReference type="Proteomes" id="UP001635817">
    <property type="component" value="Unassembled WGS sequence"/>
</dbReference>
<keyword evidence="2" id="KW-1185">Reference proteome</keyword>
<organism evidence="1 2">
    <name type="scientific">Mycolicibacterium septicum</name>
    <dbReference type="NCBI Taxonomy" id="98668"/>
    <lineage>
        <taxon>Bacteria</taxon>
        <taxon>Bacillati</taxon>
        <taxon>Actinomycetota</taxon>
        <taxon>Actinomycetes</taxon>
        <taxon>Mycobacteriales</taxon>
        <taxon>Mycobacteriaceae</taxon>
        <taxon>Mycolicibacterium</taxon>
    </lineage>
</organism>
<evidence type="ECO:0000313" key="1">
    <source>
        <dbReference type="EMBL" id="MFN6554655.1"/>
    </source>
</evidence>
<reference evidence="1 2" key="1">
    <citation type="submission" date="2024-12" db="EMBL/GenBank/DDBJ databases">
        <title>The coexistence of Mycolicibacterium septicum and Mycolicibacterium nivoides in clinical samples.</title>
        <authorList>
            <person name="Wang C."/>
            <person name="Feng Y."/>
            <person name="Zong Z."/>
        </authorList>
    </citation>
    <scope>NUCLEOTIDE SEQUENCE [LARGE SCALE GENOMIC DNA]</scope>
    <source>
        <strain evidence="1 2">120310</strain>
    </source>
</reference>
<evidence type="ECO:0000313" key="2">
    <source>
        <dbReference type="Proteomes" id="UP001635817"/>
    </source>
</evidence>
<comment type="caution">
    <text evidence="1">The sequence shown here is derived from an EMBL/GenBank/DDBJ whole genome shotgun (WGS) entry which is preliminary data.</text>
</comment>
<sequence length="96" mass="11111">MRRQSAYQRWGAESAAVVRDDRGRIWPVERCDQLEVGDRLPPSLEEVEPHHQWVRITKVTHLSDGVDISTEDPATGWSVGHDEVWETPVHPHWLKP</sequence>
<proteinExistence type="predicted"/>